<dbReference type="OrthoDB" id="981213at2"/>
<feature type="signal peptide" evidence="3">
    <location>
        <begin position="1"/>
        <end position="20"/>
    </location>
</feature>
<organism evidence="4 5">
    <name type="scientific">Tenacibaculum holothuriorum</name>
    <dbReference type="NCBI Taxonomy" id="1635173"/>
    <lineage>
        <taxon>Bacteria</taxon>
        <taxon>Pseudomonadati</taxon>
        <taxon>Bacteroidota</taxon>
        <taxon>Flavobacteriia</taxon>
        <taxon>Flavobacteriales</taxon>
        <taxon>Flavobacteriaceae</taxon>
        <taxon>Tenacibaculum</taxon>
    </lineage>
</organism>
<keyword evidence="3" id="KW-0732">Signal</keyword>
<evidence type="ECO:0008006" key="6">
    <source>
        <dbReference type="Google" id="ProtNLM"/>
    </source>
</evidence>
<name>A0A1Y2PCU3_9FLAO</name>
<dbReference type="AlphaFoldDB" id="A0A1Y2PCU3"/>
<dbReference type="Proteomes" id="UP000194221">
    <property type="component" value="Unassembled WGS sequence"/>
</dbReference>
<keyword evidence="5" id="KW-1185">Reference proteome</keyword>
<dbReference type="EMBL" id="LAPZ01000011">
    <property type="protein sequence ID" value="OSY87508.1"/>
    <property type="molecule type" value="Genomic_DNA"/>
</dbReference>
<feature type="transmembrane region" description="Helical" evidence="2">
    <location>
        <begin position="126"/>
        <end position="143"/>
    </location>
</feature>
<dbReference type="STRING" id="1635173.WH52_11635"/>
<dbReference type="RefSeq" id="WP_086031128.1">
    <property type="nucleotide sequence ID" value="NZ_LAPZ01000011.1"/>
</dbReference>
<evidence type="ECO:0000313" key="4">
    <source>
        <dbReference type="EMBL" id="OSY87508.1"/>
    </source>
</evidence>
<dbReference type="SUPFAM" id="SSF58100">
    <property type="entry name" value="Bacterial hemolysins"/>
    <property type="match status" value="1"/>
</dbReference>
<sequence length="194" mass="22157">MKTIKTLAFALTLIGTSINAQEVTQLPNTVENQFKELYKKSNNYQIYKVVKKNEFLTLQKNVTDSISVLKKDIVTKQKHIDTHLNSIKSLQAKISTLNTDLTTSIEKEDAISFVGIPLQKGTYNTIMWSAILGLFAALAFFIYKFNNSNSVTKETKDALVDVENEFEAHKKKALEREQKLRRQLQDEINKQRGV</sequence>
<evidence type="ECO:0000313" key="5">
    <source>
        <dbReference type="Proteomes" id="UP000194221"/>
    </source>
</evidence>
<evidence type="ECO:0000256" key="2">
    <source>
        <dbReference type="SAM" id="Phobius"/>
    </source>
</evidence>
<reference evidence="4 5" key="1">
    <citation type="submission" date="2015-03" db="EMBL/GenBank/DDBJ databases">
        <title>Genome sequence of Tenacibaculum sp. S2-2, isolated from intestinal microbiota of sea cucumber, Apostichopus japonicas.</title>
        <authorList>
            <person name="Shao Z."/>
            <person name="Wang L."/>
            <person name="Li X."/>
        </authorList>
    </citation>
    <scope>NUCLEOTIDE SEQUENCE [LARGE SCALE GENOMIC DNA]</scope>
    <source>
        <strain evidence="4 5">S2-2</strain>
    </source>
</reference>
<evidence type="ECO:0000256" key="3">
    <source>
        <dbReference type="SAM" id="SignalP"/>
    </source>
</evidence>
<protein>
    <recommendedName>
        <fullName evidence="6">tRNA (Guanine-N1)-methyltransferase</fullName>
    </recommendedName>
</protein>
<keyword evidence="1" id="KW-0175">Coiled coil</keyword>
<comment type="caution">
    <text evidence="4">The sequence shown here is derived from an EMBL/GenBank/DDBJ whole genome shotgun (WGS) entry which is preliminary data.</text>
</comment>
<dbReference type="InParanoid" id="A0A1Y2PCU3"/>
<feature type="chain" id="PRO_5013368013" description="tRNA (Guanine-N1)-methyltransferase" evidence="3">
    <location>
        <begin position="21"/>
        <end position="194"/>
    </location>
</feature>
<evidence type="ECO:0000256" key="1">
    <source>
        <dbReference type="SAM" id="Coils"/>
    </source>
</evidence>
<accession>A0A1Y2PCU3</accession>
<keyword evidence="2" id="KW-1133">Transmembrane helix</keyword>
<keyword evidence="2" id="KW-0812">Transmembrane</keyword>
<keyword evidence="2" id="KW-0472">Membrane</keyword>
<gene>
    <name evidence="4" type="ORF">WH52_11635</name>
</gene>
<proteinExistence type="predicted"/>
<feature type="coiled-coil region" evidence="1">
    <location>
        <begin position="167"/>
        <end position="194"/>
    </location>
</feature>